<dbReference type="AlphaFoldDB" id="A0A6C0DZS5"/>
<dbReference type="EMBL" id="MN739697">
    <property type="protein sequence ID" value="QHT21860.1"/>
    <property type="molecule type" value="Genomic_DNA"/>
</dbReference>
<accession>A0A6C0DZS5</accession>
<reference evidence="1" key="1">
    <citation type="journal article" date="2020" name="Nature">
        <title>Giant virus diversity and host interactions through global metagenomics.</title>
        <authorList>
            <person name="Schulz F."/>
            <person name="Roux S."/>
            <person name="Paez-Espino D."/>
            <person name="Jungbluth S."/>
            <person name="Walsh D.A."/>
            <person name="Denef V.J."/>
            <person name="McMahon K.D."/>
            <person name="Konstantinidis K.T."/>
            <person name="Eloe-Fadrosh E.A."/>
            <person name="Kyrpides N.C."/>
            <person name="Woyke T."/>
        </authorList>
    </citation>
    <scope>NUCLEOTIDE SEQUENCE</scope>
    <source>
        <strain evidence="1">GVMAG-M-3300023179-103</strain>
    </source>
</reference>
<protein>
    <submittedName>
        <fullName evidence="1">Uncharacterized protein</fullName>
    </submittedName>
</protein>
<sequence>MIQNNLLKNYQKPQNNSLFATNIYDNRFYQQMMMQKEEKIRKIKNVSELGLSKEQIVEYVIAPIKLEKSSSKEIEKYFSDEQEKITKKYIEENWWKKRTNAPYKNILKDEDWTKQFKKEKDLIVHTVSKHDKIGLEEEYVMLLGLLEKHNSDIKVIFSASQENEHKKHFKFVQKYKDRVKYNPKDNNIDLKEYYTKAQKKYDNDQKRLDEAIARLMDEDITDKEIKELESEIIKPSKSKKTTKQEKNIDDEIKELVKELGEDVLKDLDTQDTKKKAKITIKKLDENNLVDNDKIIKKIRITRKEL</sequence>
<organism evidence="1">
    <name type="scientific">viral metagenome</name>
    <dbReference type="NCBI Taxonomy" id="1070528"/>
    <lineage>
        <taxon>unclassified sequences</taxon>
        <taxon>metagenomes</taxon>
        <taxon>organismal metagenomes</taxon>
    </lineage>
</organism>
<name>A0A6C0DZS5_9ZZZZ</name>
<proteinExistence type="predicted"/>
<evidence type="ECO:0000313" key="1">
    <source>
        <dbReference type="EMBL" id="QHT21860.1"/>
    </source>
</evidence>